<dbReference type="Proteomes" id="UP000283383">
    <property type="component" value="Unassembled WGS sequence"/>
</dbReference>
<evidence type="ECO:0000313" key="1">
    <source>
        <dbReference type="EMBL" id="RKF72937.1"/>
    </source>
</evidence>
<sequence>MSSPPNTSIEIDRDNWGKVKINPDSKDNSAASLNTYILWIVQVWKEMKYRDSELWSMFKEDFEGWGEHLFNLADKRA</sequence>
<evidence type="ECO:0000313" key="2">
    <source>
        <dbReference type="Proteomes" id="UP000283383"/>
    </source>
</evidence>
<feature type="non-terminal residue" evidence="1">
    <location>
        <position position="77"/>
    </location>
</feature>
<dbReference type="EMBL" id="MCBQ01009612">
    <property type="protein sequence ID" value="RKF72937.1"/>
    <property type="molecule type" value="Genomic_DNA"/>
</dbReference>
<dbReference type="AlphaFoldDB" id="A0A420IEI1"/>
<proteinExistence type="predicted"/>
<reference evidence="1 2" key="1">
    <citation type="journal article" date="2018" name="BMC Genomics">
        <title>Comparative genome analyses reveal sequence features reflecting distinct modes of host-adaptation between dicot and monocot powdery mildew.</title>
        <authorList>
            <person name="Wu Y."/>
            <person name="Ma X."/>
            <person name="Pan Z."/>
            <person name="Kale S.D."/>
            <person name="Song Y."/>
            <person name="King H."/>
            <person name="Zhang Q."/>
            <person name="Presley C."/>
            <person name="Deng X."/>
            <person name="Wei C.I."/>
            <person name="Xiao S."/>
        </authorList>
    </citation>
    <scope>NUCLEOTIDE SEQUENCE [LARGE SCALE GENOMIC DNA]</scope>
    <source>
        <strain evidence="1">UMSG3</strain>
    </source>
</reference>
<accession>A0A420IEI1</accession>
<name>A0A420IEI1_9PEZI</name>
<gene>
    <name evidence="1" type="ORF">GcM3_096029</name>
</gene>
<protein>
    <submittedName>
        <fullName evidence="1">Uncharacterized protein</fullName>
    </submittedName>
</protein>
<comment type="caution">
    <text evidence="1">The sequence shown here is derived from an EMBL/GenBank/DDBJ whole genome shotgun (WGS) entry which is preliminary data.</text>
</comment>
<organism evidence="1 2">
    <name type="scientific">Golovinomyces cichoracearum</name>
    <dbReference type="NCBI Taxonomy" id="62708"/>
    <lineage>
        <taxon>Eukaryota</taxon>
        <taxon>Fungi</taxon>
        <taxon>Dikarya</taxon>
        <taxon>Ascomycota</taxon>
        <taxon>Pezizomycotina</taxon>
        <taxon>Leotiomycetes</taxon>
        <taxon>Erysiphales</taxon>
        <taxon>Erysiphaceae</taxon>
        <taxon>Golovinomyces</taxon>
    </lineage>
</organism>
<keyword evidence="2" id="KW-1185">Reference proteome</keyword>